<feature type="transmembrane region" description="Helical" evidence="1">
    <location>
        <begin position="223"/>
        <end position="249"/>
    </location>
</feature>
<evidence type="ECO:0008006" key="4">
    <source>
        <dbReference type="Google" id="ProtNLM"/>
    </source>
</evidence>
<feature type="transmembrane region" description="Helical" evidence="1">
    <location>
        <begin position="148"/>
        <end position="175"/>
    </location>
</feature>
<keyword evidence="1" id="KW-1133">Transmembrane helix</keyword>
<protein>
    <recommendedName>
        <fullName evidence="4">Glycerophosphoryl diester phosphodiesterase membrane domain-containing protein</fullName>
    </recommendedName>
</protein>
<comment type="caution">
    <text evidence="2">The sequence shown here is derived from an EMBL/GenBank/DDBJ whole genome shotgun (WGS) entry which is preliminary data.</text>
</comment>
<proteinExistence type="predicted"/>
<reference evidence="2 3" key="1">
    <citation type="journal article" date="2016" name="Nat. Commun.">
        <title>Thousands of microbial genomes shed light on interconnected biogeochemical processes in an aquifer system.</title>
        <authorList>
            <person name="Anantharaman K."/>
            <person name="Brown C.T."/>
            <person name="Hug L.A."/>
            <person name="Sharon I."/>
            <person name="Castelle C.J."/>
            <person name="Probst A.J."/>
            <person name="Thomas B.C."/>
            <person name="Singh A."/>
            <person name="Wilkins M.J."/>
            <person name="Karaoz U."/>
            <person name="Brodie E.L."/>
            <person name="Williams K.H."/>
            <person name="Hubbard S.S."/>
            <person name="Banfield J.F."/>
        </authorList>
    </citation>
    <scope>NUCLEOTIDE SEQUENCE [LARGE SCALE GENOMIC DNA]</scope>
</reference>
<evidence type="ECO:0000256" key="1">
    <source>
        <dbReference type="SAM" id="Phobius"/>
    </source>
</evidence>
<dbReference type="EMBL" id="MHHZ01000014">
    <property type="protein sequence ID" value="OGY41771.1"/>
    <property type="molecule type" value="Genomic_DNA"/>
</dbReference>
<name>A0A1G1XP66_9BACT</name>
<feature type="transmembrane region" description="Helical" evidence="1">
    <location>
        <begin position="113"/>
        <end position="142"/>
    </location>
</feature>
<evidence type="ECO:0000313" key="2">
    <source>
        <dbReference type="EMBL" id="OGY41771.1"/>
    </source>
</evidence>
<gene>
    <name evidence="2" type="ORF">A2Y82_02755</name>
</gene>
<keyword evidence="1" id="KW-0812">Transmembrane</keyword>
<dbReference type="Proteomes" id="UP000176498">
    <property type="component" value="Unassembled WGS sequence"/>
</dbReference>
<feature type="transmembrane region" description="Helical" evidence="1">
    <location>
        <begin position="67"/>
        <end position="92"/>
    </location>
</feature>
<feature type="transmembrane region" description="Helical" evidence="1">
    <location>
        <begin position="30"/>
        <end position="55"/>
    </location>
</feature>
<dbReference type="AlphaFoldDB" id="A0A1G1XP66"/>
<keyword evidence="1" id="KW-0472">Membrane</keyword>
<feature type="transmembrane region" description="Helical" evidence="1">
    <location>
        <begin position="196"/>
        <end position="217"/>
    </location>
</feature>
<sequence length="268" mass="30754">MGATNLINRLYLGQLFVTAFQIIKKTWKNLLKIILLILAIILLVSSLIYFIWQFLLSWQAISIPLLFYLRIFLNILIYIAYFLIATIAQILLIQQLLSPQTKFKEIVSFTKKYFPHFLCLTIILNLLILTFTLPIYIGFFLIILKSYILGGAAIILGTTLLLFFAIYLVFSPFLLLEKNLSCWQAIKKSLKLTEGYFVDILSKIVILALIIIFLNLLSVYLLAIPYIGLVLSAFIIILMIIFSFAYLTAMYQNFIANKNVPANNPQTI</sequence>
<accession>A0A1G1XP66</accession>
<evidence type="ECO:0000313" key="3">
    <source>
        <dbReference type="Proteomes" id="UP000176498"/>
    </source>
</evidence>
<organism evidence="2 3">
    <name type="scientific">Candidatus Buchananbacteria bacterium RBG_13_36_9</name>
    <dbReference type="NCBI Taxonomy" id="1797530"/>
    <lineage>
        <taxon>Bacteria</taxon>
        <taxon>Candidatus Buchananiibacteriota</taxon>
    </lineage>
</organism>